<keyword evidence="3" id="KW-1185">Reference proteome</keyword>
<dbReference type="InterPro" id="IPR036397">
    <property type="entry name" value="RNaseH_sf"/>
</dbReference>
<dbReference type="EMBL" id="CADCXY010000007">
    <property type="protein sequence ID" value="CAB0151853.1"/>
    <property type="molecule type" value="Genomic_DNA"/>
</dbReference>
<dbReference type="PROSITE" id="PS50994">
    <property type="entry name" value="INTEGRASE"/>
    <property type="match status" value="1"/>
</dbReference>
<dbReference type="SUPFAM" id="SSF53098">
    <property type="entry name" value="Ribonuclease H-like"/>
    <property type="match status" value="1"/>
</dbReference>
<feature type="domain" description="Integrase catalytic" evidence="1">
    <location>
        <begin position="1"/>
        <end position="94"/>
    </location>
</feature>
<accession>A0A6Y9WJM1</accession>
<sequence>MDFVADQLSTGNKFRILTVVDTYTRECLAADIGVQLRSENVVATLTRLCRERGAPNRIHCDNGSEFAGQMTDLWAYTNKVTLAFSRPGKPTDNA</sequence>
<dbReference type="Pfam" id="PF00665">
    <property type="entry name" value="rve"/>
    <property type="match status" value="1"/>
</dbReference>
<dbReference type="PANTHER" id="PTHR47515:SF1">
    <property type="entry name" value="BLR2054 PROTEIN"/>
    <property type="match status" value="1"/>
</dbReference>
<dbReference type="Gene3D" id="3.30.420.10">
    <property type="entry name" value="Ribonuclease H-like superfamily/Ribonuclease H"/>
    <property type="match status" value="1"/>
</dbReference>
<dbReference type="Proteomes" id="UP000481517">
    <property type="component" value="Unassembled WGS sequence"/>
</dbReference>
<organism evidence="2 3">
    <name type="scientific">Pseudidiomarina piscicola</name>
    <dbReference type="NCBI Taxonomy" id="2614830"/>
    <lineage>
        <taxon>Bacteria</taxon>
        <taxon>Pseudomonadati</taxon>
        <taxon>Pseudomonadota</taxon>
        <taxon>Gammaproteobacteria</taxon>
        <taxon>Alteromonadales</taxon>
        <taxon>Idiomarinaceae</taxon>
        <taxon>Pseudidiomarina</taxon>
    </lineage>
</organism>
<reference evidence="2 3" key="1">
    <citation type="submission" date="2020-02" db="EMBL/GenBank/DDBJ databases">
        <authorList>
            <person name="Rodrigo-Torres L."/>
            <person name="Arahal R. D."/>
            <person name="Lucena T."/>
        </authorList>
    </citation>
    <scope>NUCLEOTIDE SEQUENCE [LARGE SCALE GENOMIC DNA]</scope>
    <source>
        <strain evidence="2 3">CECT 9734</strain>
    </source>
</reference>
<dbReference type="PANTHER" id="PTHR47515">
    <property type="entry name" value="LOW CALCIUM RESPONSE LOCUS PROTEIN T"/>
    <property type="match status" value="1"/>
</dbReference>
<dbReference type="GO" id="GO:0003676">
    <property type="term" value="F:nucleic acid binding"/>
    <property type="evidence" value="ECO:0007669"/>
    <property type="project" value="InterPro"/>
</dbReference>
<evidence type="ECO:0000313" key="2">
    <source>
        <dbReference type="EMBL" id="CAB0151853.1"/>
    </source>
</evidence>
<proteinExistence type="predicted"/>
<evidence type="ECO:0000313" key="3">
    <source>
        <dbReference type="Proteomes" id="UP000481517"/>
    </source>
</evidence>
<gene>
    <name evidence="2" type="ORF">PSI9734_02213</name>
</gene>
<dbReference type="AlphaFoldDB" id="A0A6Y9WJM1"/>
<dbReference type="GO" id="GO:0015074">
    <property type="term" value="P:DNA integration"/>
    <property type="evidence" value="ECO:0007669"/>
    <property type="project" value="InterPro"/>
</dbReference>
<evidence type="ECO:0000259" key="1">
    <source>
        <dbReference type="PROSITE" id="PS50994"/>
    </source>
</evidence>
<name>A0A6Y9WJM1_9GAMM</name>
<protein>
    <recommendedName>
        <fullName evidence="1">Integrase catalytic domain-containing protein</fullName>
    </recommendedName>
</protein>
<dbReference type="InterPro" id="IPR001584">
    <property type="entry name" value="Integrase_cat-core"/>
</dbReference>
<dbReference type="InterPro" id="IPR012337">
    <property type="entry name" value="RNaseH-like_sf"/>
</dbReference>